<evidence type="ECO:0000256" key="1">
    <source>
        <dbReference type="ARBA" id="ARBA00004496"/>
    </source>
</evidence>
<dbReference type="SMART" id="SM00448">
    <property type="entry name" value="REC"/>
    <property type="match status" value="1"/>
</dbReference>
<evidence type="ECO:0000259" key="7">
    <source>
        <dbReference type="PROSITE" id="PS50043"/>
    </source>
</evidence>
<accession>A0ABX7AQX2</accession>
<dbReference type="Proteomes" id="UP000596049">
    <property type="component" value="Chromosome"/>
</dbReference>
<dbReference type="Pfam" id="PF00072">
    <property type="entry name" value="Response_reg"/>
    <property type="match status" value="1"/>
</dbReference>
<evidence type="ECO:0000256" key="2">
    <source>
        <dbReference type="ARBA" id="ARBA00022553"/>
    </source>
</evidence>
<dbReference type="InterPro" id="IPR058245">
    <property type="entry name" value="NreC/VraR/RcsB-like_REC"/>
</dbReference>
<evidence type="ECO:0000256" key="6">
    <source>
        <dbReference type="PROSITE-ProRule" id="PRU00169"/>
    </source>
</evidence>
<dbReference type="SUPFAM" id="SSF46894">
    <property type="entry name" value="C-terminal effector domain of the bipartite response regulators"/>
    <property type="match status" value="1"/>
</dbReference>
<dbReference type="PANTHER" id="PTHR45566">
    <property type="entry name" value="HTH-TYPE TRANSCRIPTIONAL REGULATOR YHJB-RELATED"/>
    <property type="match status" value="1"/>
</dbReference>
<dbReference type="SUPFAM" id="SSF52172">
    <property type="entry name" value="CheY-like"/>
    <property type="match status" value="1"/>
</dbReference>
<keyword evidence="3" id="KW-0805">Transcription regulation</keyword>
<evidence type="ECO:0000313" key="9">
    <source>
        <dbReference type="EMBL" id="QQP12201.1"/>
    </source>
</evidence>
<dbReference type="PANTHER" id="PTHR45566:SF1">
    <property type="entry name" value="HTH-TYPE TRANSCRIPTIONAL REGULATOR YHJB-RELATED"/>
    <property type="match status" value="1"/>
</dbReference>
<dbReference type="PROSITE" id="PS50110">
    <property type="entry name" value="RESPONSE_REGULATORY"/>
    <property type="match status" value="1"/>
</dbReference>
<dbReference type="InterPro" id="IPR051015">
    <property type="entry name" value="EvgA-like"/>
</dbReference>
<evidence type="ECO:0000256" key="3">
    <source>
        <dbReference type="ARBA" id="ARBA00023015"/>
    </source>
</evidence>
<evidence type="ECO:0000256" key="4">
    <source>
        <dbReference type="ARBA" id="ARBA00023125"/>
    </source>
</evidence>
<keyword evidence="2 6" id="KW-0597">Phosphoprotein</keyword>
<dbReference type="PROSITE" id="PS50043">
    <property type="entry name" value="HTH_LUXR_2"/>
    <property type="match status" value="1"/>
</dbReference>
<keyword evidence="5" id="KW-0804">Transcription</keyword>
<dbReference type="PRINTS" id="PR00038">
    <property type="entry name" value="HTHLUXR"/>
</dbReference>
<dbReference type="InterPro" id="IPR000792">
    <property type="entry name" value="Tscrpt_reg_LuxR_C"/>
</dbReference>
<dbReference type="InterPro" id="IPR011006">
    <property type="entry name" value="CheY-like_superfamily"/>
</dbReference>
<comment type="subcellular location">
    <subcellularLocation>
        <location evidence="1">Cytoplasm</location>
    </subcellularLocation>
</comment>
<keyword evidence="10" id="KW-1185">Reference proteome</keyword>
<keyword evidence="4" id="KW-0238">DNA-binding</keyword>
<evidence type="ECO:0000256" key="5">
    <source>
        <dbReference type="ARBA" id="ARBA00023163"/>
    </source>
</evidence>
<gene>
    <name evidence="9" type="ORF">FJQ98_24410</name>
</gene>
<protein>
    <submittedName>
        <fullName evidence="9">Response regulator transcription factor</fullName>
    </submittedName>
</protein>
<dbReference type="Gene3D" id="3.40.50.2300">
    <property type="match status" value="1"/>
</dbReference>
<dbReference type="EMBL" id="CP067341">
    <property type="protein sequence ID" value="QQP12201.1"/>
    <property type="molecule type" value="Genomic_DNA"/>
</dbReference>
<name>A0ABX7AQX2_9BACI</name>
<sequence length="208" mass="24187">MIHILLVDDHQMVGLGTKAILENEQDFKVTYLHELEEVYNEFETRNYDVYLFDIQMPKCSGMDLTKKLLEIQPQAKVILYTGFDYYSQFNSLMNLNICGIVSKTVPYQDLIMTIRATLRGYVLLPLDLVKQYKLSSHSNEDLNALLTQKELLILQDLVKGYSNQEIADQLYMSTRAIEYNLTKIYKKLDVTSRTEAVSEVLRLKILKQ</sequence>
<feature type="domain" description="HTH luxR-type" evidence="7">
    <location>
        <begin position="139"/>
        <end position="204"/>
    </location>
</feature>
<dbReference type="CDD" id="cd17535">
    <property type="entry name" value="REC_NarL-like"/>
    <property type="match status" value="1"/>
</dbReference>
<dbReference type="CDD" id="cd06170">
    <property type="entry name" value="LuxR_C_like"/>
    <property type="match status" value="1"/>
</dbReference>
<feature type="domain" description="Response regulatory" evidence="8">
    <location>
        <begin position="3"/>
        <end position="118"/>
    </location>
</feature>
<dbReference type="RefSeq" id="WP_053593898.1">
    <property type="nucleotide sequence ID" value="NZ_CP067341.1"/>
</dbReference>
<dbReference type="SMART" id="SM00421">
    <property type="entry name" value="HTH_LUXR"/>
    <property type="match status" value="1"/>
</dbReference>
<proteinExistence type="predicted"/>
<reference evidence="9 10" key="1">
    <citation type="submission" date="2020-01" db="EMBL/GenBank/DDBJ databases">
        <authorList>
            <person name="Liu G."/>
            <person name="Liu B."/>
        </authorList>
    </citation>
    <scope>NUCLEOTIDE SEQUENCE [LARGE SCALE GENOMIC DNA]</scope>
    <source>
        <strain evidence="9 10">FJAT-51161</strain>
    </source>
</reference>
<feature type="modified residue" description="4-aspartylphosphate" evidence="6">
    <location>
        <position position="53"/>
    </location>
</feature>
<dbReference type="InterPro" id="IPR016032">
    <property type="entry name" value="Sig_transdc_resp-reg_C-effctor"/>
</dbReference>
<dbReference type="InterPro" id="IPR001789">
    <property type="entry name" value="Sig_transdc_resp-reg_receiver"/>
</dbReference>
<evidence type="ECO:0000313" key="10">
    <source>
        <dbReference type="Proteomes" id="UP000596049"/>
    </source>
</evidence>
<evidence type="ECO:0000259" key="8">
    <source>
        <dbReference type="PROSITE" id="PS50110"/>
    </source>
</evidence>
<organism evidence="9 10">
    <name type="scientific">Lysinibacillus agricola</name>
    <dbReference type="NCBI Taxonomy" id="2590012"/>
    <lineage>
        <taxon>Bacteria</taxon>
        <taxon>Bacillati</taxon>
        <taxon>Bacillota</taxon>
        <taxon>Bacilli</taxon>
        <taxon>Bacillales</taxon>
        <taxon>Bacillaceae</taxon>
        <taxon>Lysinibacillus</taxon>
    </lineage>
</organism>
<dbReference type="Pfam" id="PF00196">
    <property type="entry name" value="GerE"/>
    <property type="match status" value="1"/>
</dbReference>